<dbReference type="GO" id="GO:0016787">
    <property type="term" value="F:hydrolase activity"/>
    <property type="evidence" value="ECO:0007669"/>
    <property type="project" value="UniProtKB-KW"/>
</dbReference>
<dbReference type="Proteomes" id="UP001190700">
    <property type="component" value="Unassembled WGS sequence"/>
</dbReference>
<keyword evidence="8" id="KW-0723">Serine/threonine-protein kinase</keyword>
<feature type="region of interest" description="Disordered" evidence="19">
    <location>
        <begin position="605"/>
        <end position="708"/>
    </location>
</feature>
<keyword evidence="6" id="KW-0963">Cytoplasm</keyword>
<evidence type="ECO:0000256" key="12">
    <source>
        <dbReference type="ARBA" id="ARBA00022777"/>
    </source>
</evidence>
<feature type="region of interest" description="Disordered" evidence="19">
    <location>
        <begin position="114"/>
        <end position="134"/>
    </location>
</feature>
<protein>
    <recommendedName>
        <fullName evidence="5">Serine/threonine-protein kinase RIO1</fullName>
        <ecNumber evidence="4">2.7.11.1</ecNumber>
    </recommendedName>
    <alternativeName>
        <fullName evidence="18">Serine/threonine-protein kinase rio1</fullName>
    </alternativeName>
</protein>
<dbReference type="EC" id="2.7.11.1" evidence="4"/>
<keyword evidence="14" id="KW-0067">ATP-binding</keyword>
<dbReference type="PROSITE" id="PS01245">
    <property type="entry name" value="RIO1"/>
    <property type="match status" value="1"/>
</dbReference>
<keyword evidence="11" id="KW-0547">Nucleotide-binding</keyword>
<comment type="catalytic activity">
    <reaction evidence="17">
        <text>L-seryl-[protein] + ATP = O-phospho-L-seryl-[protein] + ADP + H(+)</text>
        <dbReference type="Rhea" id="RHEA:17989"/>
        <dbReference type="Rhea" id="RHEA-COMP:9863"/>
        <dbReference type="Rhea" id="RHEA-COMP:11604"/>
        <dbReference type="ChEBI" id="CHEBI:15378"/>
        <dbReference type="ChEBI" id="CHEBI:29999"/>
        <dbReference type="ChEBI" id="CHEBI:30616"/>
        <dbReference type="ChEBI" id="CHEBI:83421"/>
        <dbReference type="ChEBI" id="CHEBI:456216"/>
        <dbReference type="EC" id="2.7.11.1"/>
    </reaction>
</comment>
<evidence type="ECO:0000256" key="9">
    <source>
        <dbReference type="ARBA" id="ARBA00022679"/>
    </source>
</evidence>
<evidence type="ECO:0000256" key="10">
    <source>
        <dbReference type="ARBA" id="ARBA00022723"/>
    </source>
</evidence>
<evidence type="ECO:0000313" key="21">
    <source>
        <dbReference type="EMBL" id="KAK3272564.1"/>
    </source>
</evidence>
<feature type="compositionally biased region" description="Acidic residues" evidence="19">
    <location>
        <begin position="637"/>
        <end position="666"/>
    </location>
</feature>
<keyword evidence="13" id="KW-0378">Hydrolase</keyword>
<evidence type="ECO:0000256" key="5">
    <source>
        <dbReference type="ARBA" id="ARBA00016038"/>
    </source>
</evidence>
<dbReference type="Pfam" id="PF01163">
    <property type="entry name" value="RIO1"/>
    <property type="match status" value="1"/>
</dbReference>
<dbReference type="SUPFAM" id="SSF56112">
    <property type="entry name" value="Protein kinase-like (PK-like)"/>
    <property type="match status" value="1"/>
</dbReference>
<evidence type="ECO:0000256" key="8">
    <source>
        <dbReference type="ARBA" id="ARBA00022527"/>
    </source>
</evidence>
<feature type="domain" description="RIO kinase" evidence="20">
    <location>
        <begin position="256"/>
        <end position="493"/>
    </location>
</feature>
<dbReference type="PANTHER" id="PTHR45723">
    <property type="entry name" value="SERINE/THREONINE-PROTEIN KINASE RIO1"/>
    <property type="match status" value="1"/>
</dbReference>
<feature type="compositionally biased region" description="Basic and acidic residues" evidence="19">
    <location>
        <begin position="623"/>
        <end position="636"/>
    </location>
</feature>
<dbReference type="GO" id="GO:0042254">
    <property type="term" value="P:ribosome biogenesis"/>
    <property type="evidence" value="ECO:0007669"/>
    <property type="project" value="UniProtKB-KW"/>
</dbReference>
<evidence type="ECO:0000256" key="14">
    <source>
        <dbReference type="ARBA" id="ARBA00022840"/>
    </source>
</evidence>
<dbReference type="GO" id="GO:0004674">
    <property type="term" value="F:protein serine/threonine kinase activity"/>
    <property type="evidence" value="ECO:0007669"/>
    <property type="project" value="UniProtKB-KW"/>
</dbReference>
<evidence type="ECO:0000256" key="18">
    <source>
        <dbReference type="ARBA" id="ARBA00068838"/>
    </source>
</evidence>
<dbReference type="AlphaFoldDB" id="A0AAE0G6N6"/>
<dbReference type="SMART" id="SM00090">
    <property type="entry name" value="RIO"/>
    <property type="match status" value="1"/>
</dbReference>
<dbReference type="EMBL" id="LGRX02008896">
    <property type="protein sequence ID" value="KAK3272564.1"/>
    <property type="molecule type" value="Genomic_DNA"/>
</dbReference>
<sequence>MSVPVSMEDLASRYEDSDSEEVEATAQEKDQERSQLDPVQNRIAVLKLSESSTDSAKGAVKSETPCPATTSHISSGEELATSTQRNSIVACQEPTYAVSPEASVDQLVSLNTEESIGQTGADEGPTVSEEGAYEEVEWYDEEDYDEEDEDDEILGAFDAVDAFEDMAARGIGGEGMGSGISTHAWKPNAHGGVATQGKNLTGAAKPSASTQKKLESRLNVNSKSSQVSDLRLPSSVSNTVRETERKEALGKLRVSDKSDRATVEQALDPRTRMVLFKMLSRGVMSEVNGCISTGKEANVYHAITAAGDSLAIKVFKTSILVFKDRDRYVSGDFRFRNGYGKGNPRKMVKTWAEKEMRNLIRMRNCGMNVPRVEMLRMHVLVMEFIGKDGWPAPRLKDAQLTEARLRGAYREVVEAMWVMYQKCKLVHADLSEYNMLYCDGHVVIIDVSQAVDLDHPRALVFLREDCAHVNAFFAQKNKVCTLSTRELFDFVTDPTITEANMEEVLDQLCAVAAERPAGALSAEDQLSEAVFRGAFIPQNLSEVVDFERDASKLASASGKEVEGIYYTTLTGMKVADGDLTVRQTPELLTVGTQGIASGAGIHVKKPEDSASAQGGGSAPADEGAVKLEGAADGKEKDEDEDEDEDEDGDEDGEGSSDEEVEGGEGADEARRRARKEHKKLVKAEKAEKRKTKIPKSEKKRKTKANKKK</sequence>
<evidence type="ECO:0000256" key="3">
    <source>
        <dbReference type="ARBA" id="ARBA00009196"/>
    </source>
</evidence>
<evidence type="ECO:0000256" key="2">
    <source>
        <dbReference type="ARBA" id="ARBA00004496"/>
    </source>
</evidence>
<feature type="region of interest" description="Disordered" evidence="19">
    <location>
        <begin position="1"/>
        <end position="85"/>
    </location>
</feature>
<reference evidence="21 22" key="1">
    <citation type="journal article" date="2015" name="Genome Biol. Evol.">
        <title>Comparative Genomics of a Bacterivorous Green Alga Reveals Evolutionary Causalities and Consequences of Phago-Mixotrophic Mode of Nutrition.</title>
        <authorList>
            <person name="Burns J.A."/>
            <person name="Paasch A."/>
            <person name="Narechania A."/>
            <person name="Kim E."/>
        </authorList>
    </citation>
    <scope>NUCLEOTIDE SEQUENCE [LARGE SCALE GENOMIC DNA]</scope>
    <source>
        <strain evidence="21 22">PLY_AMNH</strain>
    </source>
</reference>
<dbReference type="InterPro" id="IPR051272">
    <property type="entry name" value="RIO-type_Ser/Thr_kinase"/>
</dbReference>
<evidence type="ECO:0000256" key="15">
    <source>
        <dbReference type="ARBA" id="ARBA00022842"/>
    </source>
</evidence>
<comment type="catalytic activity">
    <reaction evidence="16">
        <text>L-threonyl-[protein] + ATP = O-phospho-L-threonyl-[protein] + ADP + H(+)</text>
        <dbReference type="Rhea" id="RHEA:46608"/>
        <dbReference type="Rhea" id="RHEA-COMP:11060"/>
        <dbReference type="Rhea" id="RHEA-COMP:11605"/>
        <dbReference type="ChEBI" id="CHEBI:15378"/>
        <dbReference type="ChEBI" id="CHEBI:30013"/>
        <dbReference type="ChEBI" id="CHEBI:30616"/>
        <dbReference type="ChEBI" id="CHEBI:61977"/>
        <dbReference type="ChEBI" id="CHEBI:456216"/>
        <dbReference type="EC" id="2.7.11.1"/>
    </reaction>
</comment>
<evidence type="ECO:0000256" key="16">
    <source>
        <dbReference type="ARBA" id="ARBA00047899"/>
    </source>
</evidence>
<feature type="region of interest" description="Disordered" evidence="19">
    <location>
        <begin position="188"/>
        <end position="248"/>
    </location>
</feature>
<evidence type="ECO:0000256" key="1">
    <source>
        <dbReference type="ARBA" id="ARBA00001946"/>
    </source>
</evidence>
<evidence type="ECO:0000256" key="7">
    <source>
        <dbReference type="ARBA" id="ARBA00022517"/>
    </source>
</evidence>
<keyword evidence="7" id="KW-0690">Ribosome biogenesis</keyword>
<evidence type="ECO:0000256" key="6">
    <source>
        <dbReference type="ARBA" id="ARBA00022490"/>
    </source>
</evidence>
<comment type="similarity">
    <text evidence="3">Belongs to the protein kinase superfamily. RIO-type Ser/Thr kinase family.</text>
</comment>
<keyword evidence="9" id="KW-0808">Transferase</keyword>
<evidence type="ECO:0000256" key="19">
    <source>
        <dbReference type="SAM" id="MobiDB-lite"/>
    </source>
</evidence>
<evidence type="ECO:0000256" key="4">
    <source>
        <dbReference type="ARBA" id="ARBA00012513"/>
    </source>
</evidence>
<keyword evidence="22" id="KW-1185">Reference proteome</keyword>
<dbReference type="InterPro" id="IPR018934">
    <property type="entry name" value="RIO_dom"/>
</dbReference>
<dbReference type="InterPro" id="IPR018935">
    <property type="entry name" value="RIO_kinase_CS"/>
</dbReference>
<evidence type="ECO:0000313" key="22">
    <source>
        <dbReference type="Proteomes" id="UP001190700"/>
    </source>
</evidence>
<keyword evidence="15" id="KW-0460">Magnesium</keyword>
<gene>
    <name evidence="21" type="ORF">CYMTET_19147</name>
</gene>
<feature type="compositionally biased region" description="Basic residues" evidence="19">
    <location>
        <begin position="671"/>
        <end position="680"/>
    </location>
</feature>
<feature type="compositionally biased region" description="Basic residues" evidence="19">
    <location>
        <begin position="688"/>
        <end position="708"/>
    </location>
</feature>
<dbReference type="Gene3D" id="3.30.200.20">
    <property type="entry name" value="Phosphorylase Kinase, domain 1"/>
    <property type="match status" value="1"/>
</dbReference>
<organism evidence="21 22">
    <name type="scientific">Cymbomonas tetramitiformis</name>
    <dbReference type="NCBI Taxonomy" id="36881"/>
    <lineage>
        <taxon>Eukaryota</taxon>
        <taxon>Viridiplantae</taxon>
        <taxon>Chlorophyta</taxon>
        <taxon>Pyramimonadophyceae</taxon>
        <taxon>Pyramimonadales</taxon>
        <taxon>Pyramimonadaceae</taxon>
        <taxon>Cymbomonas</taxon>
    </lineage>
</organism>
<feature type="compositionally biased region" description="Polar residues" evidence="19">
    <location>
        <begin position="218"/>
        <end position="240"/>
    </location>
</feature>
<evidence type="ECO:0000256" key="11">
    <source>
        <dbReference type="ARBA" id="ARBA00022741"/>
    </source>
</evidence>
<feature type="compositionally biased region" description="Polar residues" evidence="19">
    <location>
        <begin position="67"/>
        <end position="85"/>
    </location>
</feature>
<keyword evidence="10" id="KW-0479">Metal-binding</keyword>
<comment type="cofactor">
    <cofactor evidence="1">
        <name>Mg(2+)</name>
        <dbReference type="ChEBI" id="CHEBI:18420"/>
    </cofactor>
</comment>
<dbReference type="GO" id="GO:0046872">
    <property type="term" value="F:metal ion binding"/>
    <property type="evidence" value="ECO:0007669"/>
    <property type="project" value="UniProtKB-KW"/>
</dbReference>
<keyword evidence="12" id="KW-0418">Kinase</keyword>
<dbReference type="CDD" id="cd05147">
    <property type="entry name" value="RIO1_euk"/>
    <property type="match status" value="1"/>
</dbReference>
<evidence type="ECO:0000256" key="13">
    <source>
        <dbReference type="ARBA" id="ARBA00022801"/>
    </source>
</evidence>
<evidence type="ECO:0000256" key="17">
    <source>
        <dbReference type="ARBA" id="ARBA00048679"/>
    </source>
</evidence>
<comment type="subcellular location">
    <subcellularLocation>
        <location evidence="2">Cytoplasm</location>
    </subcellularLocation>
</comment>
<dbReference type="InterPro" id="IPR011009">
    <property type="entry name" value="Kinase-like_dom_sf"/>
</dbReference>
<feature type="compositionally biased region" description="Basic and acidic residues" evidence="19">
    <location>
        <begin position="26"/>
        <end position="35"/>
    </location>
</feature>
<dbReference type="GO" id="GO:0005737">
    <property type="term" value="C:cytoplasm"/>
    <property type="evidence" value="ECO:0007669"/>
    <property type="project" value="UniProtKB-SubCell"/>
</dbReference>
<dbReference type="InterPro" id="IPR000687">
    <property type="entry name" value="RIO_kinase"/>
</dbReference>
<evidence type="ECO:0000259" key="20">
    <source>
        <dbReference type="SMART" id="SM00090"/>
    </source>
</evidence>
<proteinExistence type="inferred from homology"/>
<name>A0AAE0G6N6_9CHLO</name>
<comment type="caution">
    <text evidence="21">The sequence shown here is derived from an EMBL/GenBank/DDBJ whole genome shotgun (WGS) entry which is preliminary data.</text>
</comment>
<dbReference type="GO" id="GO:0005524">
    <property type="term" value="F:ATP binding"/>
    <property type="evidence" value="ECO:0007669"/>
    <property type="project" value="UniProtKB-KW"/>
</dbReference>
<dbReference type="Gene3D" id="1.10.510.10">
    <property type="entry name" value="Transferase(Phosphotransferase) domain 1"/>
    <property type="match status" value="1"/>
</dbReference>
<accession>A0AAE0G6N6</accession>
<dbReference type="FunFam" id="3.30.200.20:FF:000148">
    <property type="entry name" value="Serine/threonine-protein kinase RIO1"/>
    <property type="match status" value="1"/>
</dbReference>